<feature type="domain" description="Oxidoreductase molybdopterin-binding" evidence="2">
    <location>
        <begin position="68"/>
        <end position="150"/>
    </location>
</feature>
<dbReference type="EMBL" id="BAAADE010000007">
    <property type="protein sequence ID" value="GAA0610339.1"/>
    <property type="molecule type" value="Genomic_DNA"/>
</dbReference>
<organism evidence="3 4">
    <name type="scientific">Paenochrobactrum glaciei</name>
    <dbReference type="NCBI Taxonomy" id="486407"/>
    <lineage>
        <taxon>Bacteria</taxon>
        <taxon>Pseudomonadati</taxon>
        <taxon>Pseudomonadota</taxon>
        <taxon>Alphaproteobacteria</taxon>
        <taxon>Hyphomicrobiales</taxon>
        <taxon>Brucellaceae</taxon>
        <taxon>Paenochrobactrum</taxon>
    </lineage>
</organism>
<dbReference type="InterPro" id="IPR000572">
    <property type="entry name" value="OxRdtase_Mopterin-bd_dom"/>
</dbReference>
<dbReference type="Gene3D" id="3.90.420.10">
    <property type="entry name" value="Oxidoreductase, molybdopterin-binding domain"/>
    <property type="match status" value="1"/>
</dbReference>
<sequence length="176" mass="19611">MFVMMPKYQLIYSVILSVGLASFCLNNATHLNISAQASELTTLVVRASSGAAYKFVASSSELARATVKTHTPWTEGVQEFSGVPLKTLLAAAGIDEKTARQSMLKARALNDYEVEIPAQDAYDYDVLVADQMNGSAMPVTEFGPFWIVYPRDEKPELQDSRFDHRWAWQLSELLIE</sequence>
<dbReference type="InterPro" id="IPR036374">
    <property type="entry name" value="OxRdtase_Mopterin-bd_sf"/>
</dbReference>
<proteinExistence type="predicted"/>
<keyword evidence="4" id="KW-1185">Reference proteome</keyword>
<name>A0ABN1GFB9_9HYPH</name>
<reference evidence="3 4" key="1">
    <citation type="journal article" date="2019" name="Int. J. Syst. Evol. Microbiol.">
        <title>The Global Catalogue of Microorganisms (GCM) 10K type strain sequencing project: providing services to taxonomists for standard genome sequencing and annotation.</title>
        <authorList>
            <consortium name="The Broad Institute Genomics Platform"/>
            <consortium name="The Broad Institute Genome Sequencing Center for Infectious Disease"/>
            <person name="Wu L."/>
            <person name="Ma J."/>
        </authorList>
    </citation>
    <scope>NUCLEOTIDE SEQUENCE [LARGE SCALE GENOMIC DNA]</scope>
    <source>
        <strain evidence="3 4">JCM 15115</strain>
    </source>
</reference>
<dbReference type="Proteomes" id="UP001424441">
    <property type="component" value="Unassembled WGS sequence"/>
</dbReference>
<accession>A0ABN1GFB9</accession>
<dbReference type="SUPFAM" id="SSF56524">
    <property type="entry name" value="Oxidoreductase molybdopterin-binding domain"/>
    <property type="match status" value="1"/>
</dbReference>
<evidence type="ECO:0000259" key="2">
    <source>
        <dbReference type="Pfam" id="PF00174"/>
    </source>
</evidence>
<evidence type="ECO:0000256" key="1">
    <source>
        <dbReference type="SAM" id="SignalP"/>
    </source>
</evidence>
<evidence type="ECO:0000313" key="3">
    <source>
        <dbReference type="EMBL" id="GAA0610339.1"/>
    </source>
</evidence>
<protein>
    <submittedName>
        <fullName evidence="3">Oxidoreductase</fullName>
    </submittedName>
</protein>
<gene>
    <name evidence="3" type="ORF">GCM10008943_27400</name>
</gene>
<feature type="chain" id="PRO_5045276903" evidence="1">
    <location>
        <begin position="28"/>
        <end position="176"/>
    </location>
</feature>
<feature type="signal peptide" evidence="1">
    <location>
        <begin position="1"/>
        <end position="27"/>
    </location>
</feature>
<dbReference type="Pfam" id="PF00174">
    <property type="entry name" value="Oxidored_molyb"/>
    <property type="match status" value="1"/>
</dbReference>
<keyword evidence="1" id="KW-0732">Signal</keyword>
<comment type="caution">
    <text evidence="3">The sequence shown here is derived from an EMBL/GenBank/DDBJ whole genome shotgun (WGS) entry which is preliminary data.</text>
</comment>
<evidence type="ECO:0000313" key="4">
    <source>
        <dbReference type="Proteomes" id="UP001424441"/>
    </source>
</evidence>